<dbReference type="Proteomes" id="UP000265000">
    <property type="component" value="Unplaced"/>
</dbReference>
<reference evidence="11" key="2">
    <citation type="submission" date="2025-05" db="UniProtKB">
        <authorList>
            <consortium name="Ensembl"/>
        </authorList>
    </citation>
    <scope>IDENTIFICATION</scope>
</reference>
<evidence type="ECO:0000256" key="2">
    <source>
        <dbReference type="ARBA" id="ARBA00010901"/>
    </source>
</evidence>
<evidence type="ECO:0000256" key="6">
    <source>
        <dbReference type="ARBA" id="ARBA00026043"/>
    </source>
</evidence>
<evidence type="ECO:0000313" key="12">
    <source>
        <dbReference type="Proteomes" id="UP000265000"/>
    </source>
</evidence>
<proteinExistence type="inferred from homology"/>
<organism evidence="10">
    <name type="scientific">Fundulus heteroclitus</name>
    <name type="common">Killifish</name>
    <name type="synonym">Mummichog</name>
    <dbReference type="NCBI Taxonomy" id="8078"/>
    <lineage>
        <taxon>Eukaryota</taxon>
        <taxon>Metazoa</taxon>
        <taxon>Chordata</taxon>
        <taxon>Craniata</taxon>
        <taxon>Vertebrata</taxon>
        <taxon>Euteleostomi</taxon>
        <taxon>Actinopterygii</taxon>
        <taxon>Neopterygii</taxon>
        <taxon>Teleostei</taxon>
        <taxon>Neoteleostei</taxon>
        <taxon>Acanthomorphata</taxon>
        <taxon>Ovalentaria</taxon>
        <taxon>Atherinomorphae</taxon>
        <taxon>Cyprinodontiformes</taxon>
        <taxon>Fundulidae</taxon>
        <taxon>Fundulus</taxon>
    </lineage>
</organism>
<name>A0A146VP86_FUNHE</name>
<dbReference type="AlphaFoldDB" id="A0A146VP86"/>
<dbReference type="GeneTree" id="ENSGT00940000165091"/>
<feature type="coiled-coil region" evidence="9">
    <location>
        <begin position="73"/>
        <end position="107"/>
    </location>
</feature>
<dbReference type="GO" id="GO:0042030">
    <property type="term" value="F:ATPase inhibitor activity"/>
    <property type="evidence" value="ECO:0007669"/>
    <property type="project" value="UniProtKB-UniRule"/>
</dbReference>
<dbReference type="STRING" id="8078.ENSFHEP00000028487"/>
<dbReference type="PANTHER" id="PTHR48417:SF1">
    <property type="entry name" value="ATP SYNTHASE F1 SUBUNIT EPSILON"/>
    <property type="match status" value="1"/>
</dbReference>
<dbReference type="GO" id="GO:0007601">
    <property type="term" value="P:visual perception"/>
    <property type="evidence" value="ECO:0007669"/>
    <property type="project" value="Ensembl"/>
</dbReference>
<evidence type="ECO:0000256" key="9">
    <source>
        <dbReference type="SAM" id="Coils"/>
    </source>
</evidence>
<protein>
    <recommendedName>
        <fullName evidence="8">ATPase inhibitor, mitochondrial</fullName>
    </recommendedName>
    <alternativeName>
        <fullName evidence="8">ATP synthase F1 subunit epsilon</fullName>
    </alternativeName>
</protein>
<evidence type="ECO:0000256" key="5">
    <source>
        <dbReference type="ARBA" id="ARBA00023128"/>
    </source>
</evidence>
<keyword evidence="4 9" id="KW-0175">Coiled coil</keyword>
<dbReference type="Gene3D" id="1.20.5.500">
    <property type="entry name" value="Single helix bin"/>
    <property type="match status" value="2"/>
</dbReference>
<dbReference type="GO" id="GO:0150077">
    <property type="term" value="P:regulation of neuroinflammatory response"/>
    <property type="evidence" value="ECO:0007669"/>
    <property type="project" value="Ensembl"/>
</dbReference>
<comment type="domain">
    <text evidence="8">Forms an alpha-helical dimer with monomers associated via an antiparallel alpha-helical coiled coil, leaving each N-terminal inhibitory region accessible for interaction with an F1 catalytic domain. The inhibitory N-terminal region binds the alpha(ADP-bound)-beta(ADP-bound) (ATP5F1A-ATP5F1B) interface of F1-ATPase, and also contact the central gamma subunit (ATP5F1C). This dimeric state is favored by pH values below 7.0, and at higher values the dimers associate to form inactive homotetramer, where the inhibitory region is occluded, masking its inhibitory activity.</text>
</comment>
<evidence type="ECO:0000313" key="10">
    <source>
        <dbReference type="EMBL" id="JAR19166.1"/>
    </source>
</evidence>
<dbReference type="SUPFAM" id="SSF64602">
    <property type="entry name" value="F1 ATPase inhibitor, IF1, C-terminal domain"/>
    <property type="match status" value="1"/>
</dbReference>
<keyword evidence="12" id="KW-1185">Reference proteome</keyword>
<evidence type="ECO:0000256" key="1">
    <source>
        <dbReference type="ARBA" id="ARBA00004173"/>
    </source>
</evidence>
<keyword evidence="5 8" id="KW-0496">Mitochondrion</keyword>
<dbReference type="GO" id="GO:0030218">
    <property type="term" value="P:erythrocyte differentiation"/>
    <property type="evidence" value="ECO:0007669"/>
    <property type="project" value="Ensembl"/>
</dbReference>
<keyword evidence="3" id="KW-0809">Transit peptide</keyword>
<accession>A0A146VP86</accession>
<comment type="similarity">
    <text evidence="2 8">Belongs to the ATPase inhibitor family.</text>
</comment>
<dbReference type="FunFam" id="1.20.5.500:FF:000003">
    <property type="entry name" value="ATPase inhibitor B, mitochondrial"/>
    <property type="match status" value="1"/>
</dbReference>
<comment type="subunit">
    <text evidence="6 8">Homodimer; represents the active form and is present at a pH value below 6.5. Homotetramer; represents the inactive form and is present at a pH value above 7.0.</text>
</comment>
<reference evidence="10" key="1">
    <citation type="submission" date="2015-01" db="EMBL/GenBank/DDBJ databases">
        <title>EvidentialGene: Evidence-directed Construction of Complete mRNA Transcriptomes without Genomes.</title>
        <authorList>
            <person name="Gilbert D.G."/>
        </authorList>
    </citation>
    <scope>NUCLEOTIDE SEQUENCE</scope>
</reference>
<dbReference type="GO" id="GO:0007634">
    <property type="term" value="P:optokinetic behavior"/>
    <property type="evidence" value="ECO:0007669"/>
    <property type="project" value="Ensembl"/>
</dbReference>
<evidence type="ECO:0000256" key="3">
    <source>
        <dbReference type="ARBA" id="ARBA00022946"/>
    </source>
</evidence>
<dbReference type="Pfam" id="PF04568">
    <property type="entry name" value="IATP"/>
    <property type="match status" value="1"/>
</dbReference>
<sequence>MARLFLRGNLQRCIATQIRMSSDQLGELGKGAGKGGGGGGYVRSAGGAFGKREAAEEERYFRQREWEQLEALRKHHAEEIEHHKKEIERLQREIDRHKGKIRKLSHDD</sequence>
<dbReference type="EMBL" id="GCES01067157">
    <property type="protein sequence ID" value="JAR19166.1"/>
    <property type="molecule type" value="Transcribed_RNA"/>
</dbReference>
<evidence type="ECO:0000313" key="11">
    <source>
        <dbReference type="Ensembl" id="ENSFHEP00000028487.1"/>
    </source>
</evidence>
<comment type="function">
    <text evidence="7">Endogenous F(1)F(o)-ATPase inhibitor limiting ATP depletion when the mitochondrial membrane potential falls below a threshold and the F(1)F(o)-ATP synthase starts hydrolyzing ATP to pump protons out of the mitochondrial matrix. Required to avoid the consumption of cellular ATP when the F(1)F(o)-ATP synthase enzyme acts as an ATP hydrolase. Indirectly acts as a regulator of heme synthesis in erythroid tissues: regulates heme synthesis by modulating the mitochondrial pH and redox potential, allowing FECH to efficiently catalyze the incorporation of iron into protoporphyrin IX to produce heme.</text>
</comment>
<comment type="subcellular location">
    <subcellularLocation>
        <location evidence="1 8">Mitochondrion</location>
    </subcellularLocation>
</comment>
<dbReference type="CTD" id="93974"/>
<dbReference type="GO" id="GO:0006783">
    <property type="term" value="P:heme biosynthetic process"/>
    <property type="evidence" value="ECO:0007669"/>
    <property type="project" value="Ensembl"/>
</dbReference>
<evidence type="ECO:0000256" key="7">
    <source>
        <dbReference type="ARBA" id="ARBA00046200"/>
    </source>
</evidence>
<evidence type="ECO:0000256" key="8">
    <source>
        <dbReference type="RuleBase" id="RU368087"/>
    </source>
</evidence>
<dbReference type="FunFam" id="1.20.5.500:FF:000004">
    <property type="entry name" value="ATPase inhibitor A, mitochondrial"/>
    <property type="match status" value="1"/>
</dbReference>
<dbReference type="Ensembl" id="ENSFHET00000031506.1">
    <property type="protein sequence ID" value="ENSFHEP00000028487.1"/>
    <property type="gene ID" value="ENSFHEG00000012618.1"/>
</dbReference>
<dbReference type="GeneID" id="105935083"/>
<dbReference type="PANTHER" id="PTHR48417">
    <property type="entry name" value="ATP SYNTHASE F1 SUBUNIT EPSILON"/>
    <property type="match status" value="1"/>
</dbReference>
<dbReference type="InterPro" id="IPR007648">
    <property type="entry name" value="ATPase_inhibitor_mt"/>
</dbReference>
<dbReference type="GO" id="GO:0005739">
    <property type="term" value="C:mitochondrion"/>
    <property type="evidence" value="ECO:0007669"/>
    <property type="project" value="UniProtKB-SubCell"/>
</dbReference>
<evidence type="ECO:0000256" key="4">
    <source>
        <dbReference type="ARBA" id="ARBA00023054"/>
    </source>
</evidence>